<evidence type="ECO:0000259" key="29">
    <source>
        <dbReference type="PROSITE" id="PS51544"/>
    </source>
</evidence>
<feature type="signal peptide" evidence="27">
    <location>
        <begin position="1"/>
        <end position="19"/>
    </location>
</feature>
<evidence type="ECO:0000313" key="34">
    <source>
        <dbReference type="Proteomes" id="UP001221898"/>
    </source>
</evidence>
<feature type="domain" description="PI3K/PI4K catalytic" evidence="28">
    <location>
        <begin position="1296"/>
        <end position="1577"/>
    </location>
</feature>
<dbReference type="SUPFAM" id="SSF48371">
    <property type="entry name" value="ARM repeat"/>
    <property type="match status" value="1"/>
</dbReference>
<dbReference type="GO" id="GO:0005524">
    <property type="term" value="F:ATP binding"/>
    <property type="evidence" value="ECO:0007669"/>
    <property type="project" value="UniProtKB-KW"/>
</dbReference>
<dbReference type="InterPro" id="IPR018936">
    <property type="entry name" value="PI3/4_kinase_CS"/>
</dbReference>
<dbReference type="FunFam" id="1.10.1070.11:FF:000001">
    <property type="entry name" value="Phosphatidylinositol 4,5-bisphosphate 3-kinase catalytic subunit"/>
    <property type="match status" value="1"/>
</dbReference>
<dbReference type="InterPro" id="IPR029071">
    <property type="entry name" value="Ubiquitin-like_domsf"/>
</dbReference>
<feature type="chain" id="PRO_5042237806" description="Phosphatidylinositol 4,5-bisphosphate 3-kinase catalytic subunit beta isoform" evidence="27">
    <location>
        <begin position="20"/>
        <end position="1863"/>
    </location>
</feature>
<evidence type="ECO:0000256" key="26">
    <source>
        <dbReference type="SAM" id="MobiDB-lite"/>
    </source>
</evidence>
<dbReference type="GO" id="GO:0005634">
    <property type="term" value="C:nucleus"/>
    <property type="evidence" value="ECO:0007669"/>
    <property type="project" value="UniProtKB-SubCell"/>
</dbReference>
<dbReference type="SMART" id="SM00144">
    <property type="entry name" value="PI3K_rbd"/>
    <property type="match status" value="1"/>
</dbReference>
<keyword evidence="14" id="KW-0067">ATP-binding</keyword>
<dbReference type="SMART" id="SM00145">
    <property type="entry name" value="PI3Ka"/>
    <property type="match status" value="1"/>
</dbReference>
<dbReference type="GO" id="GO:0016303">
    <property type="term" value="F:1-phosphatidylinositol-3-kinase activity"/>
    <property type="evidence" value="ECO:0007669"/>
    <property type="project" value="TreeGrafter"/>
</dbReference>
<evidence type="ECO:0000256" key="24">
    <source>
        <dbReference type="ARBA" id="ARBA00076131"/>
    </source>
</evidence>
<dbReference type="InterPro" id="IPR011009">
    <property type="entry name" value="Kinase-like_dom_sf"/>
</dbReference>
<dbReference type="Pfam" id="PF00794">
    <property type="entry name" value="PI3K_rbd"/>
    <property type="match status" value="1"/>
</dbReference>
<dbReference type="PROSITE" id="PS51545">
    <property type="entry name" value="PIK_HELICAL"/>
    <property type="match status" value="1"/>
</dbReference>
<dbReference type="Pfam" id="PF02192">
    <property type="entry name" value="PI3K_p85B"/>
    <property type="match status" value="1"/>
</dbReference>
<keyword evidence="9" id="KW-0597">Phosphoprotein</keyword>
<evidence type="ECO:0000256" key="5">
    <source>
        <dbReference type="ARBA" id="ARBA00006209"/>
    </source>
</evidence>
<comment type="pathway">
    <text evidence="4">Lipid metabolism.</text>
</comment>
<dbReference type="SMART" id="SM00146">
    <property type="entry name" value="PI3Kc"/>
    <property type="match status" value="1"/>
</dbReference>
<dbReference type="InterPro" id="IPR042236">
    <property type="entry name" value="PI3K_accessory_sf"/>
</dbReference>
<evidence type="ECO:0000256" key="12">
    <source>
        <dbReference type="ARBA" id="ARBA00022741"/>
    </source>
</evidence>
<dbReference type="InterPro" id="IPR035892">
    <property type="entry name" value="C2_domain_sf"/>
</dbReference>
<evidence type="ECO:0000256" key="23">
    <source>
        <dbReference type="ARBA" id="ARBA00068828"/>
    </source>
</evidence>
<comment type="catalytic activity">
    <reaction evidence="21">
        <text>1-octadecanoyl-2-(5Z,8Z,11Z,14Z)-eicosatetraenoyl-sn-glycero-3-phospho-1D-myo-inositol 4,5-bisphosphate + ATP = 1-octadecanoyl-2-(5Z,8Z,11Z,14Z-eicosatetraenoyl)-sn-glycero-3-phospho-(1D-myo-inositol 3,4,5-triphosphate) + ADP + H(+)</text>
        <dbReference type="Rhea" id="RHEA:43396"/>
        <dbReference type="ChEBI" id="CHEBI:15378"/>
        <dbReference type="ChEBI" id="CHEBI:30616"/>
        <dbReference type="ChEBI" id="CHEBI:77137"/>
        <dbReference type="ChEBI" id="CHEBI:83243"/>
        <dbReference type="ChEBI" id="CHEBI:456216"/>
    </reaction>
    <physiologicalReaction direction="left-to-right" evidence="21">
        <dbReference type="Rhea" id="RHEA:43397"/>
    </physiologicalReaction>
</comment>
<dbReference type="InterPro" id="IPR015433">
    <property type="entry name" value="PI3/4_kinase"/>
</dbReference>
<evidence type="ECO:0000256" key="3">
    <source>
        <dbReference type="ARBA" id="ARBA00004805"/>
    </source>
</evidence>
<dbReference type="PROSITE" id="PS00915">
    <property type="entry name" value="PI3_4_KINASE_1"/>
    <property type="match status" value="1"/>
</dbReference>
<evidence type="ECO:0000256" key="14">
    <source>
        <dbReference type="ARBA" id="ARBA00022840"/>
    </source>
</evidence>
<reference evidence="33" key="1">
    <citation type="journal article" date="2023" name="Science">
        <title>Genome structures resolve the early diversification of teleost fishes.</title>
        <authorList>
            <person name="Parey E."/>
            <person name="Louis A."/>
            <person name="Montfort J."/>
            <person name="Bouchez O."/>
            <person name="Roques C."/>
            <person name="Iampietro C."/>
            <person name="Lluch J."/>
            <person name="Castinel A."/>
            <person name="Donnadieu C."/>
            <person name="Desvignes T."/>
            <person name="Floi Bucao C."/>
            <person name="Jouanno E."/>
            <person name="Wen M."/>
            <person name="Mejri S."/>
            <person name="Dirks R."/>
            <person name="Jansen H."/>
            <person name="Henkel C."/>
            <person name="Chen W.J."/>
            <person name="Zahm M."/>
            <person name="Cabau C."/>
            <person name="Klopp C."/>
            <person name="Thompson A.W."/>
            <person name="Robinson-Rechavi M."/>
            <person name="Braasch I."/>
            <person name="Lecointre G."/>
            <person name="Bobe J."/>
            <person name="Postlethwait J.H."/>
            <person name="Berthelot C."/>
            <person name="Roest Crollius H."/>
            <person name="Guiguen Y."/>
        </authorList>
    </citation>
    <scope>NUCLEOTIDE SEQUENCE</scope>
    <source>
        <strain evidence="33">NC1722</strain>
    </source>
</reference>
<feature type="domain" description="C2 PI3K-type" evidence="32">
    <location>
        <begin position="844"/>
        <end position="1013"/>
    </location>
</feature>
<keyword evidence="10" id="KW-0254">Endocytosis</keyword>
<gene>
    <name evidence="33" type="ORF">AAFF_G00188760</name>
</gene>
<evidence type="ECO:0000256" key="19">
    <source>
        <dbReference type="ARBA" id="ARBA00023981"/>
    </source>
</evidence>
<evidence type="ECO:0000256" key="22">
    <source>
        <dbReference type="ARBA" id="ARBA00065016"/>
    </source>
</evidence>
<dbReference type="GO" id="GO:0005886">
    <property type="term" value="C:plasma membrane"/>
    <property type="evidence" value="ECO:0007669"/>
    <property type="project" value="TreeGrafter"/>
</dbReference>
<evidence type="ECO:0000259" key="32">
    <source>
        <dbReference type="PROSITE" id="PS51547"/>
    </source>
</evidence>
<evidence type="ECO:0000259" key="31">
    <source>
        <dbReference type="PROSITE" id="PS51546"/>
    </source>
</evidence>
<dbReference type="PROSITE" id="PS00916">
    <property type="entry name" value="PI3_4_KINASE_2"/>
    <property type="match status" value="1"/>
</dbReference>
<comment type="similarity">
    <text evidence="5">Belongs to the PI3/PI4-kinase family. Type III PI4K subfamily.</text>
</comment>
<evidence type="ECO:0000256" key="4">
    <source>
        <dbReference type="ARBA" id="ARBA00005189"/>
    </source>
</evidence>
<dbReference type="SMART" id="SM00142">
    <property type="entry name" value="PI3K_C2"/>
    <property type="match status" value="1"/>
</dbReference>
<evidence type="ECO:0000256" key="10">
    <source>
        <dbReference type="ARBA" id="ARBA00022583"/>
    </source>
</evidence>
<dbReference type="FunFam" id="3.30.1010.10:FF:000005">
    <property type="entry name" value="Phosphatidylinositol 4,5-bisphosphate 3-kinase catalytic subunit beta"/>
    <property type="match status" value="1"/>
</dbReference>
<feature type="domain" description="PIK helical" evidence="30">
    <location>
        <begin position="1042"/>
        <end position="1219"/>
    </location>
</feature>
<evidence type="ECO:0000313" key="33">
    <source>
        <dbReference type="EMBL" id="KAJ8410919.1"/>
    </source>
</evidence>
<keyword evidence="12" id="KW-0547">Nucleotide-binding</keyword>
<dbReference type="CDD" id="cd08693">
    <property type="entry name" value="C2_PI3K_class_I_beta_delta"/>
    <property type="match status" value="1"/>
</dbReference>
<dbReference type="Gene3D" id="1.25.40.70">
    <property type="entry name" value="Phosphatidylinositol 3-kinase, accessory domain (PIK)"/>
    <property type="match status" value="1"/>
</dbReference>
<evidence type="ECO:0000256" key="8">
    <source>
        <dbReference type="ARBA" id="ARBA00022490"/>
    </source>
</evidence>
<evidence type="ECO:0000256" key="17">
    <source>
        <dbReference type="ARBA" id="ARBA00023098"/>
    </source>
</evidence>
<evidence type="ECO:0000256" key="2">
    <source>
        <dbReference type="ARBA" id="ARBA00004496"/>
    </source>
</evidence>
<evidence type="ECO:0000256" key="1">
    <source>
        <dbReference type="ARBA" id="ARBA00004123"/>
    </source>
</evidence>
<accession>A0AAD7SY36</accession>
<protein>
    <recommendedName>
        <fullName evidence="23">Phosphatidylinositol 4,5-bisphosphate 3-kinase catalytic subunit beta isoform</fullName>
        <ecNumber evidence="6">2.7.1.153</ecNumber>
        <ecNumber evidence="7">2.7.11.1</ecNumber>
    </recommendedName>
    <alternativeName>
        <fullName evidence="25">Phosphatidylinositol 4,5-bisphosphate 3-kinase 110 kDa catalytic subunit beta</fullName>
    </alternativeName>
    <alternativeName>
        <fullName evidence="24">Serine/threonine protein kinase PIK3CB</fullName>
    </alternativeName>
</protein>
<dbReference type="GO" id="GO:0016477">
    <property type="term" value="P:cell migration"/>
    <property type="evidence" value="ECO:0007669"/>
    <property type="project" value="TreeGrafter"/>
</dbReference>
<dbReference type="EC" id="2.7.11.1" evidence="7"/>
<dbReference type="GO" id="GO:0006897">
    <property type="term" value="P:endocytosis"/>
    <property type="evidence" value="ECO:0007669"/>
    <property type="project" value="UniProtKB-KW"/>
</dbReference>
<evidence type="ECO:0000256" key="20">
    <source>
        <dbReference type="ARBA" id="ARBA00048977"/>
    </source>
</evidence>
<dbReference type="PANTHER" id="PTHR10048">
    <property type="entry name" value="PHOSPHATIDYLINOSITOL KINASE"/>
    <property type="match status" value="1"/>
</dbReference>
<name>A0AAD7SY36_9TELE</name>
<dbReference type="GO" id="GO:0043491">
    <property type="term" value="P:phosphatidylinositol 3-kinase/protein kinase B signal transduction"/>
    <property type="evidence" value="ECO:0007669"/>
    <property type="project" value="TreeGrafter"/>
</dbReference>
<proteinExistence type="inferred from homology"/>
<dbReference type="InterPro" id="IPR000403">
    <property type="entry name" value="PI3/4_kinase_cat_dom"/>
</dbReference>
<dbReference type="GO" id="GO:0007155">
    <property type="term" value="P:cell adhesion"/>
    <property type="evidence" value="ECO:0007669"/>
    <property type="project" value="UniProtKB-KW"/>
</dbReference>
<comment type="catalytic activity">
    <reaction evidence="20">
        <text>L-seryl-[protein] + ATP = O-phospho-L-seryl-[protein] + ADP + H(+)</text>
        <dbReference type="Rhea" id="RHEA:17989"/>
        <dbReference type="Rhea" id="RHEA-COMP:9863"/>
        <dbReference type="Rhea" id="RHEA-COMP:11604"/>
        <dbReference type="ChEBI" id="CHEBI:15378"/>
        <dbReference type="ChEBI" id="CHEBI:29999"/>
        <dbReference type="ChEBI" id="CHEBI:30616"/>
        <dbReference type="ChEBI" id="CHEBI:83421"/>
        <dbReference type="ChEBI" id="CHEBI:456216"/>
        <dbReference type="EC" id="2.7.11.1"/>
    </reaction>
    <physiologicalReaction direction="left-to-right" evidence="20">
        <dbReference type="Rhea" id="RHEA:17990"/>
    </physiologicalReaction>
</comment>
<feature type="region of interest" description="Disordered" evidence="26">
    <location>
        <begin position="1808"/>
        <end position="1842"/>
    </location>
</feature>
<evidence type="ECO:0000256" key="6">
    <source>
        <dbReference type="ARBA" id="ARBA00012010"/>
    </source>
</evidence>
<dbReference type="InterPro" id="IPR002420">
    <property type="entry name" value="PI3K-type_C2_dom"/>
</dbReference>
<evidence type="ECO:0000259" key="28">
    <source>
        <dbReference type="PROSITE" id="PS50290"/>
    </source>
</evidence>
<dbReference type="SUPFAM" id="SSF54236">
    <property type="entry name" value="Ubiquitin-like"/>
    <property type="match status" value="1"/>
</dbReference>
<dbReference type="InterPro" id="IPR036940">
    <property type="entry name" value="PI3/4_kinase_cat_sf"/>
</dbReference>
<sequence>MVMTMMMMMMMMMMVVVLGERGLFGQCDTDDLLVPFLPLGSVQCECMLQVQVQMLSLCRAYPPPLMPLSWRVTGNKHIEVTSASPCGLRVGVESAGGRRSGGPHCALLSGQRRSQPIGAIQEAGCQRGRISPGRPSTLTRYFRATVMRSKRHVGFPPPPWGGQPIATPGGTPGQSRLWRDGELNPGLACTVKGRWFQWRSRGDKGRPCAGTGPPPLCDSVHRATGQGPIVDAVLLTGLPGQWRIVPFTRGALVALAALSCPAPPCPPRALLGHTPPTLGFEHPGLSPVPLSVKKSVREQEGRMAERSRRAFRVEPSASGLHTWAVLSGDRLRKFKVHKSVYWPSAEMSSHSLGAGCVEILSGTWAKRERDKNVETQRPVCKRPFGRGGVESDFSGAWRRWVEERGAGDCCRQPAKSPARCRLFAFWTYGCQILAKHCTLLHPLNYDPLFFSDPASPYPDCRSFVHIGCLTRVRVGAGGALVQLAWLCGSASPDAGRAAFPSEGAICSWSIWFCWCVNPAMPPAMTDILDIWAADSHLSNEDYVSVDFLLPTGIYIQMEVPREATIQHIKLLLWKQAQTYPLFSFLGEMESHMFECINQSAVHEELEDETRRLCDVRPFLPVLRLVTRNCGRAERLLDSKIGVLISKGLHELDALQDQEVKDFRSKMFRISEEKMQRVQMMTWMEWLHSCFSPQLERGATDGLQERLYEGTLKVIMHFDQSQDTASLKVSPSTTPNELTEQAVRKWLTTHGSEEEVSCSDYVLRVSGKLEFLFGDQPLVQHKYIKTCLMAKENPHLTLVQSSTVKELFQKEITIIGAVVNRKTSNPPLPLPPKRRGPSQVHTCVWDVQAQFKIVLVKGSKVNAEETAKVQVRAGLFHGAELLCKPAVSSESSGRNEHVWNRTLEFEIPVSDLPRMARLCFAVYAITDKVKKQKSTKNAHATKYQTIRKAGKVHYPIAWVNTMVFDYKGQLKTGDIILHSWSSFPDELEEMLNPIGTIQTNPYTENATALHIQFPEYSPSPVIFPLFDKILEKAAEIARGSDCMPMVGRGGKKFHIELKEIMERDPLSQLCENEKDLIWTLRYDCRENFPQSLPKLLLSVKWSKHEDMAQLQALLQIWPKLSPRDALELLDFNYPDQYVREYAVGCLRDMSDDELSQYLLQLVQVLRYEPYYDCALSRFLLERAQANRKIGHFLFWHLRSEIHMPAVSVQFALILEAYCRGSIPHIEVLKKQVEALSKLKAVNELIKLGTIKNARNKTKEAMLTKEAMMTCLRQTGYTETLSDLHSPLNPSVILSGINVEKCRYMDSKMKPLWIVYNNKLLGGDTLGIIFKNGDDLRQDMLTLQILRLMDLLWKEANLDLRIVPYGCLATGDRSGLIEVVSSAETIANIQLTSSNVAAAAAFNKDALLNWLKEKNSGDALERAIEEFTLSCAGYCVATYVLGIGDRHSDNIMVRSTGQLFHIDFGHILGNFKSKFGIKRERVPFILTHDFIHVIQQGKTGNTEKFGSFRQYCEDAYLILRKNGNLFITLFALMLTAGLPELTSVKDIQYLKDSLALGKTDEEALKQFRQKFDEALRESWTTKISYRDKEGEGLLGSRSLTYKKTGPSGPERPAQFVDTDRATLTRRWQLGQLGNVCCGGEAQKLCCGMESRRPDRQCFCIRLLRASIVCAAALSPMRADRRTTAPDYFLGVAGASSHLRLSWKVTPRSLMHREGTVTKAKHIVSSETTLARLSTVTRYYRATPVRSKCPVGFPPPSLGRTANRCPWWPSRPEPTLAQPRTVVERTVPHCMEVESGVGLPASTSTLTHHWTSATDHPPQFRSETRDPGSHWGQVMSQEGGGTLDERGTLHIAGAWESPAQAPDHRM</sequence>
<dbReference type="InterPro" id="IPR003113">
    <property type="entry name" value="PI3K_ABD"/>
</dbReference>
<comment type="caution">
    <text evidence="33">The sequence shown here is derived from an EMBL/GenBank/DDBJ whole genome shotgun (WGS) entry which is preliminary data.</text>
</comment>
<evidence type="ECO:0000256" key="25">
    <source>
        <dbReference type="ARBA" id="ARBA00080896"/>
    </source>
</evidence>
<dbReference type="Proteomes" id="UP001221898">
    <property type="component" value="Unassembled WGS sequence"/>
</dbReference>
<dbReference type="GO" id="GO:0046934">
    <property type="term" value="F:1-phosphatidylinositol-4,5-bisphosphate 3-kinase activity"/>
    <property type="evidence" value="ECO:0007669"/>
    <property type="project" value="UniProtKB-EC"/>
</dbReference>
<dbReference type="Gene3D" id="2.60.40.150">
    <property type="entry name" value="C2 domain"/>
    <property type="match status" value="1"/>
</dbReference>
<keyword evidence="15" id="KW-0130">Cell adhesion</keyword>
<keyword evidence="17" id="KW-0443">Lipid metabolism</keyword>
<feature type="domain" description="PI3K-RBD" evidence="31">
    <location>
        <begin position="708"/>
        <end position="799"/>
    </location>
</feature>
<keyword evidence="8" id="KW-0963">Cytoplasm</keyword>
<dbReference type="PROSITE" id="PS50290">
    <property type="entry name" value="PI3_4_KINASE_3"/>
    <property type="match status" value="1"/>
</dbReference>
<dbReference type="GO" id="GO:0048015">
    <property type="term" value="P:phosphatidylinositol-mediated signaling"/>
    <property type="evidence" value="ECO:0007669"/>
    <property type="project" value="TreeGrafter"/>
</dbReference>
<comment type="pathway">
    <text evidence="3">Phospholipid metabolism; phosphatidylinositol phosphate biosynthesis.</text>
</comment>
<dbReference type="InterPro" id="IPR000341">
    <property type="entry name" value="PI3K_Ras-bd_dom"/>
</dbReference>
<comment type="subunit">
    <text evidence="22">Heterodimer of a catalytic subunit PIK3CB and a p85 regulatory subunit (PIK3R1, PIK3R2 or PIK3R3). Interaction with PIK3R2 is required for nuclear localization and nuclear export. Part of a complex with PIK3R1 and PTEN. Binding to PTEN may antagonize the lipid kinase activity under normal growth conditions. Part of a complex involved in autophagosome formation composed of PIK3C3 and PIK3R4. Interacts with BECN1, ATG14 and RAB5A.</text>
</comment>
<comment type="catalytic activity">
    <reaction evidence="19">
        <text>a 1,2-diacyl-sn-glycero-3-phospho-(1D-myo-inositol-4,5-bisphosphate) + ATP = a 1,2-diacyl-sn-glycero-3-phospho-(1D-myo-inositol-3,4,5-trisphosphate) + ADP + H(+)</text>
        <dbReference type="Rhea" id="RHEA:21292"/>
        <dbReference type="ChEBI" id="CHEBI:15378"/>
        <dbReference type="ChEBI" id="CHEBI:30616"/>
        <dbReference type="ChEBI" id="CHEBI:57836"/>
        <dbReference type="ChEBI" id="CHEBI:58456"/>
        <dbReference type="ChEBI" id="CHEBI:456216"/>
        <dbReference type="EC" id="2.7.1.153"/>
    </reaction>
    <physiologicalReaction direction="left-to-right" evidence="19">
        <dbReference type="Rhea" id="RHEA:21293"/>
    </physiologicalReaction>
</comment>
<dbReference type="EC" id="2.7.1.153" evidence="6"/>
<dbReference type="PROSITE" id="PS51546">
    <property type="entry name" value="PI3K_RBD"/>
    <property type="match status" value="1"/>
</dbReference>
<dbReference type="InterPro" id="IPR016024">
    <property type="entry name" value="ARM-type_fold"/>
</dbReference>
<keyword evidence="34" id="KW-1185">Reference proteome</keyword>
<dbReference type="EMBL" id="JAINUG010000025">
    <property type="protein sequence ID" value="KAJ8410919.1"/>
    <property type="molecule type" value="Genomic_DNA"/>
</dbReference>
<feature type="domain" description="PI3K-ABD" evidence="29">
    <location>
        <begin position="539"/>
        <end position="628"/>
    </location>
</feature>
<dbReference type="PROSITE" id="PS51547">
    <property type="entry name" value="C2_PI3K"/>
    <property type="match status" value="1"/>
</dbReference>
<dbReference type="GO" id="GO:0035005">
    <property type="term" value="F:1-phosphatidylinositol-4-phosphate 3-kinase activity"/>
    <property type="evidence" value="ECO:0007669"/>
    <property type="project" value="TreeGrafter"/>
</dbReference>
<evidence type="ECO:0000256" key="9">
    <source>
        <dbReference type="ARBA" id="ARBA00022553"/>
    </source>
</evidence>
<dbReference type="SUPFAM" id="SSF56112">
    <property type="entry name" value="Protein kinase-like (PK-like)"/>
    <property type="match status" value="1"/>
</dbReference>
<evidence type="ECO:0000256" key="15">
    <source>
        <dbReference type="ARBA" id="ARBA00022889"/>
    </source>
</evidence>
<keyword evidence="18" id="KW-0539">Nucleus</keyword>
<dbReference type="SMART" id="SM00143">
    <property type="entry name" value="PI3K_p85B"/>
    <property type="match status" value="1"/>
</dbReference>
<evidence type="ECO:0000256" key="7">
    <source>
        <dbReference type="ARBA" id="ARBA00012513"/>
    </source>
</evidence>
<evidence type="ECO:0000256" key="13">
    <source>
        <dbReference type="ARBA" id="ARBA00022777"/>
    </source>
</evidence>
<evidence type="ECO:0000256" key="16">
    <source>
        <dbReference type="ARBA" id="ARBA00023006"/>
    </source>
</evidence>
<dbReference type="FunFam" id="2.60.40.150:FF:000046">
    <property type="entry name" value="Phosphatidylinositol 4,5-bisphosphate 3-kinase catalytic subunit"/>
    <property type="match status" value="1"/>
</dbReference>
<evidence type="ECO:0000259" key="30">
    <source>
        <dbReference type="PROSITE" id="PS51545"/>
    </source>
</evidence>
<dbReference type="PANTHER" id="PTHR10048:SF33">
    <property type="entry name" value="PHOSPHATIDYLINOSITOL 4,5-BISPHOSPHATE 3-KINASE CATALYTIC SUBUNIT BETA ISOFORM"/>
    <property type="match status" value="1"/>
</dbReference>
<dbReference type="Gene3D" id="1.10.1070.11">
    <property type="entry name" value="Phosphatidylinositol 3-/4-kinase, catalytic domain"/>
    <property type="match status" value="1"/>
</dbReference>
<dbReference type="SUPFAM" id="SSF49562">
    <property type="entry name" value="C2 domain (Calcium/lipid-binding domain, CaLB)"/>
    <property type="match status" value="1"/>
</dbReference>
<keyword evidence="11" id="KW-0808">Transferase</keyword>
<dbReference type="Pfam" id="PF00613">
    <property type="entry name" value="PI3Ka"/>
    <property type="match status" value="1"/>
</dbReference>
<organism evidence="33 34">
    <name type="scientific">Aldrovandia affinis</name>
    <dbReference type="NCBI Taxonomy" id="143900"/>
    <lineage>
        <taxon>Eukaryota</taxon>
        <taxon>Metazoa</taxon>
        <taxon>Chordata</taxon>
        <taxon>Craniata</taxon>
        <taxon>Vertebrata</taxon>
        <taxon>Euteleostomi</taxon>
        <taxon>Actinopterygii</taxon>
        <taxon>Neopterygii</taxon>
        <taxon>Teleostei</taxon>
        <taxon>Notacanthiformes</taxon>
        <taxon>Halosauridae</taxon>
        <taxon>Aldrovandia</taxon>
    </lineage>
</organism>
<dbReference type="CDD" id="cd00872">
    <property type="entry name" value="PI3Ka_I"/>
    <property type="match status" value="1"/>
</dbReference>
<dbReference type="GO" id="GO:0005829">
    <property type="term" value="C:cytosol"/>
    <property type="evidence" value="ECO:0007669"/>
    <property type="project" value="UniProtKB-ARBA"/>
</dbReference>
<evidence type="ECO:0000256" key="21">
    <source>
        <dbReference type="ARBA" id="ARBA00051347"/>
    </source>
</evidence>
<keyword evidence="27" id="KW-0732">Signal</keyword>
<dbReference type="InterPro" id="IPR001263">
    <property type="entry name" value="PI3K_accessory_dom"/>
</dbReference>
<evidence type="ECO:0000256" key="11">
    <source>
        <dbReference type="ARBA" id="ARBA00022679"/>
    </source>
</evidence>
<dbReference type="PROSITE" id="PS51544">
    <property type="entry name" value="PI3K_ABD"/>
    <property type="match status" value="1"/>
</dbReference>
<dbReference type="Gene3D" id="3.10.20.770">
    <property type="match status" value="1"/>
</dbReference>
<dbReference type="Pfam" id="PF00454">
    <property type="entry name" value="PI3_PI4_kinase"/>
    <property type="match status" value="1"/>
</dbReference>
<evidence type="ECO:0000256" key="18">
    <source>
        <dbReference type="ARBA" id="ARBA00023242"/>
    </source>
</evidence>
<dbReference type="GO" id="GO:0005942">
    <property type="term" value="C:phosphatidylinositol 3-kinase complex"/>
    <property type="evidence" value="ECO:0007669"/>
    <property type="project" value="TreeGrafter"/>
</dbReference>
<dbReference type="GO" id="GO:0006914">
    <property type="term" value="P:autophagy"/>
    <property type="evidence" value="ECO:0007669"/>
    <property type="project" value="UniProtKB-KW"/>
</dbReference>
<keyword evidence="13" id="KW-0418">Kinase</keyword>
<keyword evidence="16" id="KW-0072">Autophagy</keyword>
<evidence type="ECO:0000256" key="27">
    <source>
        <dbReference type="SAM" id="SignalP"/>
    </source>
</evidence>
<dbReference type="Gene3D" id="3.30.1010.10">
    <property type="entry name" value="Phosphatidylinositol 3-kinase Catalytic Subunit, Chain A, domain 4"/>
    <property type="match status" value="1"/>
</dbReference>
<dbReference type="FunFam" id="1.25.40.70:FF:000004">
    <property type="entry name" value="Phosphatidylinositol 4,5-bisphosphate 3-kinase catalytic subunit beta"/>
    <property type="match status" value="1"/>
</dbReference>
<dbReference type="Pfam" id="PF00792">
    <property type="entry name" value="PI3K_C2"/>
    <property type="match status" value="1"/>
</dbReference>
<dbReference type="GO" id="GO:0004674">
    <property type="term" value="F:protein serine/threonine kinase activity"/>
    <property type="evidence" value="ECO:0007669"/>
    <property type="project" value="UniProtKB-EC"/>
</dbReference>
<comment type="subcellular location">
    <subcellularLocation>
        <location evidence="2">Cytoplasm</location>
    </subcellularLocation>
    <subcellularLocation>
        <location evidence="1">Nucleus</location>
    </subcellularLocation>
</comment>